<dbReference type="SUPFAM" id="SSF63829">
    <property type="entry name" value="Calcium-dependent phosphotriesterase"/>
    <property type="match status" value="1"/>
</dbReference>
<dbReference type="AlphaFoldDB" id="A0A4Z1CLJ3"/>
<comment type="caution">
    <text evidence="1">The sequence shown here is derived from an EMBL/GenBank/DDBJ whole genome shotgun (WGS) entry which is preliminary data.</text>
</comment>
<keyword evidence="2" id="KW-1185">Reference proteome</keyword>
<evidence type="ECO:0000313" key="2">
    <source>
        <dbReference type="Proteomes" id="UP000297496"/>
    </source>
</evidence>
<accession>A0A4Z1CLJ3</accession>
<dbReference type="InterPro" id="IPR011042">
    <property type="entry name" value="6-blade_b-propeller_TolB-like"/>
</dbReference>
<gene>
    <name evidence="1" type="ORF">EXE59_20405</name>
</gene>
<dbReference type="Gene3D" id="2.120.10.30">
    <property type="entry name" value="TolB, C-terminal domain"/>
    <property type="match status" value="2"/>
</dbReference>
<protein>
    <submittedName>
        <fullName evidence="1">Gluconolaconase</fullName>
    </submittedName>
</protein>
<evidence type="ECO:0000313" key="1">
    <source>
        <dbReference type="EMBL" id="TGN66050.1"/>
    </source>
</evidence>
<name>A0A4Z1CLJ3_9ACTN</name>
<organism evidence="1 2">
    <name type="scientific">Nocardioides eburneiflavus</name>
    <dbReference type="NCBI Taxonomy" id="2518372"/>
    <lineage>
        <taxon>Bacteria</taxon>
        <taxon>Bacillati</taxon>
        <taxon>Actinomycetota</taxon>
        <taxon>Actinomycetes</taxon>
        <taxon>Propionibacteriales</taxon>
        <taxon>Nocardioidaceae</taxon>
        <taxon>Nocardioides</taxon>
    </lineage>
</organism>
<proteinExistence type="predicted"/>
<reference evidence="1 2" key="1">
    <citation type="submission" date="2019-04" db="EMBL/GenBank/DDBJ databases">
        <title>Three New Species of Nocardioides, Nocardioides euryhalodurans sp. nov., Nocardioides seonyuensis sp. nov. and Nocardioides eburneoflavus sp. nov. Isolated from Soil.</title>
        <authorList>
            <person name="Roh S.G."/>
            <person name="Lee C."/>
            <person name="Kim M.-K."/>
            <person name="Kim S.B."/>
        </authorList>
    </citation>
    <scope>NUCLEOTIDE SEQUENCE [LARGE SCALE GENOMIC DNA]</scope>
    <source>
        <strain evidence="1 2">MMS17-SY213</strain>
    </source>
</reference>
<sequence length="530" mass="54208">MTSDQPTAHTGWRLVDQTQPRSLAGANGLRFGPDGALYCASAFGSEVARIDIDTGELMVVSPRGSAIVSPDDLDFDSEGRLYVAECMNARVTELADGAYRVIEDGVEGANGITVFEDRIFVTEFLPSGSIYEVFRDDRPRVLLADGIAGPNGMCVGPDRHLYSALPFAGQVVRVSIDGGPVEVVVDGLAAPCSCRTGPDGLVHVGLGGSGDVVAIDTATRDVVTVHRTGRPGMDNLDLLPDGRTFVSYYIDGSVHEVDGTGLRQLLAPGLMAPYGLAATDVGVCIADGLGAALLSYDGTLARTDKITDPGFPGYARAVASADGGAAMLVTNNLGTVTKHPAGAWTQAEVWAEGLGDTVLDVASTSDGRVLVTDGGGGRVLCLTAPGAVEVLAAGLQRPAGVAVGPDDAVVVTDEVAGTLERIGADGTRAVLASGLRSPQGVTVVDELVLVCEVGSARVIAVPLDGGDLVPVATDLPFGTAEGGTREVLNGLPQMIPGPIPPFAGIDAGPDGRVYVAGDRTGTVVVLTRAE</sequence>
<dbReference type="PANTHER" id="PTHR40274:SF4">
    <property type="entry name" value="BLL1406 PROTEIN"/>
    <property type="match status" value="1"/>
</dbReference>
<dbReference type="SUPFAM" id="SSF101898">
    <property type="entry name" value="NHL repeat"/>
    <property type="match status" value="2"/>
</dbReference>
<dbReference type="PANTHER" id="PTHR40274">
    <property type="entry name" value="VIRGINIAMYCIN B LYASE"/>
    <property type="match status" value="1"/>
</dbReference>
<dbReference type="Proteomes" id="UP000297496">
    <property type="component" value="Unassembled WGS sequence"/>
</dbReference>
<dbReference type="EMBL" id="SRRO01000001">
    <property type="protein sequence ID" value="TGN66050.1"/>
    <property type="molecule type" value="Genomic_DNA"/>
</dbReference>
<dbReference type="RefSeq" id="WP_135840536.1">
    <property type="nucleotide sequence ID" value="NZ_SRRO01000001.1"/>
</dbReference>
<dbReference type="InterPro" id="IPR051344">
    <property type="entry name" value="Vgb"/>
</dbReference>
<dbReference type="OrthoDB" id="9768084at2"/>